<dbReference type="GO" id="GO:0055129">
    <property type="term" value="P:L-proline biosynthetic process"/>
    <property type="evidence" value="ECO:0007669"/>
    <property type="project" value="UniProtKB-UniRule"/>
</dbReference>
<dbReference type="Pfam" id="PF03807">
    <property type="entry name" value="F420_oxidored"/>
    <property type="match status" value="1"/>
</dbReference>
<evidence type="ECO:0000256" key="3">
    <source>
        <dbReference type="ARBA" id="ARBA00023002"/>
    </source>
</evidence>
<evidence type="ECO:0000256" key="4">
    <source>
        <dbReference type="HAMAP-Rule" id="MF_01925"/>
    </source>
</evidence>
<dbReference type="SUPFAM" id="SSF51735">
    <property type="entry name" value="NAD(P)-binding Rossmann-fold domains"/>
    <property type="match status" value="1"/>
</dbReference>
<dbReference type="RefSeq" id="WP_145067189.1">
    <property type="nucleotide sequence ID" value="NZ_CP036287.1"/>
</dbReference>
<dbReference type="Gene3D" id="1.10.3730.10">
    <property type="entry name" value="ProC C-terminal domain-like"/>
    <property type="match status" value="1"/>
</dbReference>
<protein>
    <recommendedName>
        <fullName evidence="4 5">Pyrroline-5-carboxylate reductase</fullName>
        <shortName evidence="4">P5C reductase</shortName>
        <shortName evidence="4">P5CR</shortName>
        <ecNumber evidence="4 5">1.5.1.2</ecNumber>
    </recommendedName>
    <alternativeName>
        <fullName evidence="4">PCA reductase</fullName>
    </alternativeName>
</protein>
<dbReference type="NCBIfam" id="TIGR00112">
    <property type="entry name" value="proC"/>
    <property type="match status" value="1"/>
</dbReference>
<dbReference type="InterPro" id="IPR036291">
    <property type="entry name" value="NAD(P)-bd_dom_sf"/>
</dbReference>
<dbReference type="Proteomes" id="UP000316921">
    <property type="component" value="Chromosome"/>
</dbReference>
<feature type="binding site" evidence="6">
    <location>
        <begin position="10"/>
        <end position="15"/>
    </location>
    <ligand>
        <name>NADP(+)</name>
        <dbReference type="ChEBI" id="CHEBI:58349"/>
    </ligand>
</feature>
<evidence type="ECO:0000313" key="9">
    <source>
        <dbReference type="EMBL" id="QDU68298.1"/>
    </source>
</evidence>
<proteinExistence type="inferred from homology"/>
<comment type="catalytic activity">
    <reaction evidence="4">
        <text>L-proline + NADP(+) = (S)-1-pyrroline-5-carboxylate + NADPH + 2 H(+)</text>
        <dbReference type="Rhea" id="RHEA:14109"/>
        <dbReference type="ChEBI" id="CHEBI:15378"/>
        <dbReference type="ChEBI" id="CHEBI:17388"/>
        <dbReference type="ChEBI" id="CHEBI:57783"/>
        <dbReference type="ChEBI" id="CHEBI:58349"/>
        <dbReference type="ChEBI" id="CHEBI:60039"/>
        <dbReference type="EC" id="1.5.1.2"/>
    </reaction>
</comment>
<evidence type="ECO:0000256" key="5">
    <source>
        <dbReference type="NCBIfam" id="TIGR00112"/>
    </source>
</evidence>
<dbReference type="InterPro" id="IPR028939">
    <property type="entry name" value="P5C_Rdtase_cat_N"/>
</dbReference>
<evidence type="ECO:0000256" key="6">
    <source>
        <dbReference type="PIRSR" id="PIRSR000193-1"/>
    </source>
</evidence>
<reference evidence="9 10" key="1">
    <citation type="submission" date="2019-02" db="EMBL/GenBank/DDBJ databases">
        <title>Deep-cultivation of Planctomycetes and their phenomic and genomic characterization uncovers novel biology.</title>
        <authorList>
            <person name="Wiegand S."/>
            <person name="Jogler M."/>
            <person name="Boedeker C."/>
            <person name="Pinto D."/>
            <person name="Vollmers J."/>
            <person name="Rivas-Marin E."/>
            <person name="Kohn T."/>
            <person name="Peeters S.H."/>
            <person name="Heuer A."/>
            <person name="Rast P."/>
            <person name="Oberbeckmann S."/>
            <person name="Bunk B."/>
            <person name="Jeske O."/>
            <person name="Meyerdierks A."/>
            <person name="Storesund J.E."/>
            <person name="Kallscheuer N."/>
            <person name="Luecker S."/>
            <person name="Lage O.M."/>
            <person name="Pohl T."/>
            <person name="Merkel B.J."/>
            <person name="Hornburger P."/>
            <person name="Mueller R.-W."/>
            <person name="Bruemmer F."/>
            <person name="Labrenz M."/>
            <person name="Spormann A.M."/>
            <person name="Op den Camp H."/>
            <person name="Overmann J."/>
            <person name="Amann R."/>
            <person name="Jetten M.S.M."/>
            <person name="Mascher T."/>
            <person name="Medema M.H."/>
            <person name="Devos D.P."/>
            <person name="Kaster A.-K."/>
            <person name="Ovreas L."/>
            <person name="Rohde M."/>
            <person name="Galperin M.Y."/>
            <person name="Jogler C."/>
        </authorList>
    </citation>
    <scope>NUCLEOTIDE SEQUENCE [LARGE SCALE GENOMIC DNA]</scope>
    <source>
        <strain evidence="9 10">Pla133</strain>
    </source>
</reference>
<feature type="domain" description="Pyrroline-5-carboxylate reductase catalytic N-terminal" evidence="7">
    <location>
        <begin position="6"/>
        <end position="103"/>
    </location>
</feature>
<dbReference type="InterPro" id="IPR008927">
    <property type="entry name" value="6-PGluconate_DH-like_C_sf"/>
</dbReference>
<evidence type="ECO:0000256" key="1">
    <source>
        <dbReference type="ARBA" id="ARBA00005525"/>
    </source>
</evidence>
<sequence length="276" mass="27851">MLDQSRVAVLGLGTLGRALAEGLVRSGDVAPERLTGTVRRAEHALALDRELPFAVGIDAAAAASAADVLLLCTKPKAILGLVTDLARAGALDHGPLIVSAAAGISTASIEAVAPDGARCVRAMPNTPCLIGEGMTVVSRGSHASAADAELARSLFAPLGRVLELDEEHMDAVTGLSGSGPAFVYVILEAFSEGGVMMGLPRAVATELAAQTVRGAASLVLETGKHPAALKDDVLTPAGCTIAGLLVMEDGGIRSTLARGIQEAARAAAGLGGERKR</sequence>
<name>A0A518BMU4_9BACT</name>
<evidence type="ECO:0000313" key="10">
    <source>
        <dbReference type="Proteomes" id="UP000316921"/>
    </source>
</evidence>
<dbReference type="PIRSF" id="PIRSF000193">
    <property type="entry name" value="Pyrrol-5-carb_rd"/>
    <property type="match status" value="1"/>
</dbReference>
<keyword evidence="10" id="KW-1185">Reference proteome</keyword>
<dbReference type="EMBL" id="CP036287">
    <property type="protein sequence ID" value="QDU68298.1"/>
    <property type="molecule type" value="Genomic_DNA"/>
</dbReference>
<gene>
    <name evidence="4 9" type="primary">proC</name>
    <name evidence="9" type="ORF">Pla133_33940</name>
</gene>
<feature type="domain" description="Pyrroline-5-carboxylate reductase dimerisation" evidence="8">
    <location>
        <begin position="166"/>
        <end position="268"/>
    </location>
</feature>
<evidence type="ECO:0000259" key="7">
    <source>
        <dbReference type="Pfam" id="PF03807"/>
    </source>
</evidence>
<keyword evidence="4" id="KW-0028">Amino-acid biosynthesis</keyword>
<keyword evidence="3 4" id="KW-0560">Oxidoreductase</keyword>
<dbReference type="HAMAP" id="MF_01925">
    <property type="entry name" value="P5C_reductase"/>
    <property type="match status" value="1"/>
</dbReference>
<keyword evidence="4" id="KW-0963">Cytoplasm</keyword>
<accession>A0A518BMU4</accession>
<keyword evidence="4" id="KW-0641">Proline biosynthesis</keyword>
<comment type="function">
    <text evidence="4">Catalyzes the reduction of 1-pyrroline-5-carboxylate (PCA) to L-proline.</text>
</comment>
<comment type="pathway">
    <text evidence="4">Amino-acid biosynthesis; L-proline biosynthesis; L-proline from L-glutamate 5-semialdehyde: step 1/1.</text>
</comment>
<comment type="similarity">
    <text evidence="1 4">Belongs to the pyrroline-5-carboxylate reductase family.</text>
</comment>
<evidence type="ECO:0000256" key="2">
    <source>
        <dbReference type="ARBA" id="ARBA00022857"/>
    </source>
</evidence>
<dbReference type="Gene3D" id="3.40.50.720">
    <property type="entry name" value="NAD(P)-binding Rossmann-like Domain"/>
    <property type="match status" value="1"/>
</dbReference>
<keyword evidence="2 4" id="KW-0521">NADP</keyword>
<dbReference type="UniPathway" id="UPA00098">
    <property type="reaction ID" value="UER00361"/>
</dbReference>
<dbReference type="SUPFAM" id="SSF48179">
    <property type="entry name" value="6-phosphogluconate dehydrogenase C-terminal domain-like"/>
    <property type="match status" value="1"/>
</dbReference>
<dbReference type="InterPro" id="IPR000304">
    <property type="entry name" value="Pyrroline-COOH_reductase"/>
</dbReference>
<comment type="catalytic activity">
    <reaction evidence="4">
        <text>L-proline + NAD(+) = (S)-1-pyrroline-5-carboxylate + NADH + 2 H(+)</text>
        <dbReference type="Rhea" id="RHEA:14105"/>
        <dbReference type="ChEBI" id="CHEBI:15378"/>
        <dbReference type="ChEBI" id="CHEBI:17388"/>
        <dbReference type="ChEBI" id="CHEBI:57540"/>
        <dbReference type="ChEBI" id="CHEBI:57945"/>
        <dbReference type="ChEBI" id="CHEBI:60039"/>
        <dbReference type="EC" id="1.5.1.2"/>
    </reaction>
</comment>
<evidence type="ECO:0000259" key="8">
    <source>
        <dbReference type="Pfam" id="PF14748"/>
    </source>
</evidence>
<dbReference type="AlphaFoldDB" id="A0A518BMU4"/>
<dbReference type="Pfam" id="PF14748">
    <property type="entry name" value="P5CR_dimer"/>
    <property type="match status" value="1"/>
</dbReference>
<dbReference type="KEGG" id="pbap:Pla133_33940"/>
<dbReference type="FunFam" id="1.10.3730.10:FF:000001">
    <property type="entry name" value="Pyrroline-5-carboxylate reductase"/>
    <property type="match status" value="1"/>
</dbReference>
<dbReference type="PANTHER" id="PTHR11645">
    <property type="entry name" value="PYRROLINE-5-CARBOXYLATE REDUCTASE"/>
    <property type="match status" value="1"/>
</dbReference>
<organism evidence="9 10">
    <name type="scientific">Engelhardtia mirabilis</name>
    <dbReference type="NCBI Taxonomy" id="2528011"/>
    <lineage>
        <taxon>Bacteria</taxon>
        <taxon>Pseudomonadati</taxon>
        <taxon>Planctomycetota</taxon>
        <taxon>Planctomycetia</taxon>
        <taxon>Planctomycetia incertae sedis</taxon>
        <taxon>Engelhardtia</taxon>
    </lineage>
</organism>
<dbReference type="EC" id="1.5.1.2" evidence="4 5"/>
<dbReference type="GO" id="GO:0004735">
    <property type="term" value="F:pyrroline-5-carboxylate reductase activity"/>
    <property type="evidence" value="ECO:0007669"/>
    <property type="project" value="UniProtKB-UniRule"/>
</dbReference>
<dbReference type="PANTHER" id="PTHR11645:SF0">
    <property type="entry name" value="PYRROLINE-5-CARBOXYLATE REDUCTASE 3"/>
    <property type="match status" value="1"/>
</dbReference>
<comment type="subcellular location">
    <subcellularLocation>
        <location evidence="4">Cytoplasm</location>
    </subcellularLocation>
</comment>
<dbReference type="InterPro" id="IPR029036">
    <property type="entry name" value="P5CR_dimer"/>
</dbReference>
<dbReference type="GO" id="GO:0005737">
    <property type="term" value="C:cytoplasm"/>
    <property type="evidence" value="ECO:0007669"/>
    <property type="project" value="UniProtKB-SubCell"/>
</dbReference>